<evidence type="ECO:0000313" key="4">
    <source>
        <dbReference type="Proteomes" id="UP001499967"/>
    </source>
</evidence>
<feature type="region of interest" description="Disordered" evidence="1">
    <location>
        <begin position="627"/>
        <end position="695"/>
    </location>
</feature>
<gene>
    <name evidence="3" type="ORF">GCM10009559_31690</name>
</gene>
<dbReference type="CDD" id="cd00085">
    <property type="entry name" value="HNHc"/>
    <property type="match status" value="1"/>
</dbReference>
<dbReference type="Pfam" id="PF02720">
    <property type="entry name" value="DUF222"/>
    <property type="match status" value="1"/>
</dbReference>
<dbReference type="InterPro" id="IPR003615">
    <property type="entry name" value="HNH_nuc"/>
</dbReference>
<feature type="domain" description="DUF222" evidence="2">
    <location>
        <begin position="48"/>
        <end position="233"/>
    </location>
</feature>
<sequence>MDRAVALPPGAQLAAALEELAGAGVPNVRRVEVLQARSRQLAHEQALLFAELVEVAHTVALADADGEPDQVVARAAERFEWAAHEIAAALAWTPTAADRELELATALVERLPLVQHALRHGRIDRGKARVFTDYLDPATGDVTEAQARLLCERFVPLAPGLTTKQLADRLLRALQAIDPDLRRRRYERAVQARGVALYLDPRTGTATLTGNGLPPDEAAAAAARLDRLVETAKRAGHPGTRPQISADLYLGMLGGTFHGLNEQQIITRLLDLRRPEDHHTPKDHRDPESATEPETAPDKAAAAEVAAAGTAGTGAAPSGAAPSGAAAAPTAEPETAGSSAAEPWATQSKAAASTSGAAAATAASGSAAAAPVAASSGAAASDPAATAAPSVDGAEADRVAVREGIEIRLGLATAAGLDDRPGEIPGLGPIGAGVARAAVAAQHRGAAWRFAIVDTAGYLLLAGQLRRRPRITSRTSRAPAVRGGVVELHLTLAELQRYSSNPGPDPDSGLGAWAGVLAEIATAWADRHHLRRLLAADPDARFVRGPLAEHVRIRDRHCVGPGCTRPARRSDLDHTWEHGRGGRTVEVNIGPACKRHHPDKDRGWTLTQPEPGIFVWISPLGRTYRTRGEPIRPELPDPDTAPENTETTEAAEESAAQLDRRLRRAERRILEPPVGETPRPPPEPEQPRHEEPPPF</sequence>
<reference evidence="4" key="1">
    <citation type="journal article" date="2019" name="Int. J. Syst. Evol. Microbiol.">
        <title>The Global Catalogue of Microorganisms (GCM) 10K type strain sequencing project: providing services to taxonomists for standard genome sequencing and annotation.</title>
        <authorList>
            <consortium name="The Broad Institute Genomics Platform"/>
            <consortium name="The Broad Institute Genome Sequencing Center for Infectious Disease"/>
            <person name="Wu L."/>
            <person name="Ma J."/>
        </authorList>
    </citation>
    <scope>NUCLEOTIDE SEQUENCE [LARGE SCALE GENOMIC DNA]</scope>
    <source>
        <strain evidence="4">JCM 11117</strain>
    </source>
</reference>
<feature type="compositionally biased region" description="Basic and acidic residues" evidence="1">
    <location>
        <begin position="685"/>
        <end position="695"/>
    </location>
</feature>
<feature type="compositionally biased region" description="Low complexity" evidence="1">
    <location>
        <begin position="641"/>
        <end position="657"/>
    </location>
</feature>
<proteinExistence type="predicted"/>
<evidence type="ECO:0000313" key="3">
    <source>
        <dbReference type="EMBL" id="GAA0938139.1"/>
    </source>
</evidence>
<feature type="region of interest" description="Disordered" evidence="1">
    <location>
        <begin position="276"/>
        <end position="348"/>
    </location>
</feature>
<evidence type="ECO:0000259" key="2">
    <source>
        <dbReference type="Pfam" id="PF02720"/>
    </source>
</evidence>
<accession>A0ABP4ALJ0</accession>
<feature type="compositionally biased region" description="Low complexity" evidence="1">
    <location>
        <begin position="290"/>
        <end position="338"/>
    </location>
</feature>
<comment type="caution">
    <text evidence="3">The sequence shown here is derived from an EMBL/GenBank/DDBJ whole genome shotgun (WGS) entry which is preliminary data.</text>
</comment>
<feature type="compositionally biased region" description="Basic and acidic residues" evidence="1">
    <location>
        <begin position="276"/>
        <end position="288"/>
    </location>
</feature>
<name>A0ABP4ALJ0_9PSEU</name>
<dbReference type="EMBL" id="BAAAHP010000090">
    <property type="protein sequence ID" value="GAA0938139.1"/>
    <property type="molecule type" value="Genomic_DNA"/>
</dbReference>
<organism evidence="3 4">
    <name type="scientific">Pseudonocardia zijingensis</name>
    <dbReference type="NCBI Taxonomy" id="153376"/>
    <lineage>
        <taxon>Bacteria</taxon>
        <taxon>Bacillati</taxon>
        <taxon>Actinomycetota</taxon>
        <taxon>Actinomycetes</taxon>
        <taxon>Pseudonocardiales</taxon>
        <taxon>Pseudonocardiaceae</taxon>
        <taxon>Pseudonocardia</taxon>
    </lineage>
</organism>
<protein>
    <recommendedName>
        <fullName evidence="2">DUF222 domain-containing protein</fullName>
    </recommendedName>
</protein>
<dbReference type="InterPro" id="IPR003870">
    <property type="entry name" value="DUF222"/>
</dbReference>
<dbReference type="Proteomes" id="UP001499967">
    <property type="component" value="Unassembled WGS sequence"/>
</dbReference>
<keyword evidence="4" id="KW-1185">Reference proteome</keyword>
<evidence type="ECO:0000256" key="1">
    <source>
        <dbReference type="SAM" id="MobiDB-lite"/>
    </source>
</evidence>